<sequence>MVSGNETVTGLQFVLLILCFIIKGECFPNSDAVLMNCLESDREALLDFKNGLHDPENRLSSWKGSNCCPWWGISCENSTGAVIGVDLHNPYPQDAGFSGTIPPRLGSLSNLQYLDVNIDPSLSVDLQWSLVVDDLEWIMGIKYTHERIIVIFSSFGGYLVDLEGRHASSSKSQCGIRENRLSSCKGRNCCQWRGISCENRSGAVTAVDLHNPYAQDADASSRYGFWNLSGEIRPSLTKLKSLRYLDLSFNSFGVTIPEFFGSLENLQYLNLSGAGFWDTIPPSLGNLSSLHYLDLKYSWGLYVENLEWLKGLVSPKHLSMSGVDLSMAGSDWIEALNKLPSLTELDLSSCLLSGSIPPLTFLNLTSLSVVDLSFNGFKSKIPDWFVNISSLISVDLSYPGFYGRIPLGFSELPNLQLLNLAGNKNLTASCYQLFNGKWDKIQVLDLSGDRLHGKLLASFGNMTSLTHIDLVLNNVEGGIPSSIGKLCNLEFFLVSGNNLTGTLPGFLEGKENCPFQSPLPSLKYLDLPASQLVANLPEWLGQLENLVELNLYNNSLNGTLPESLGNLSELSLLDVSSNHLTGILTGTNFLKYGKLKHLFLSSNSFILNVSSNWVPLFQVQDLDMGSCHIGPSFPAWLRTQKQVTFLDFSNASTSGTIPTWFWDISFNLTSLNVFFNQLEGQLPSPLKLAISAEADFSSNLLDGPMPMPLPNGEIELVDLSNNKFSGHIPQNIGDYPPPHFNKQRVIWIDGDIPASLGKLLYVQAIDLSDNNLSGSIPPSIGDCSYLMALDIRGLSNLSSLQVLDLAENQFNGSIPGSFGDLKAMTQVQNTQRYMFFGTFGGSYYEDYMDVNTKGQLLRYTKTLSLVISLDLSGNNLSGTLPGEVTTLLGLVVLNLSRNHISGHIPESISKLKQLSSPDLSSNRLSGGIPKSLASLSFLGYLNLSNNDVSGRIPYTDHMTTFDASSFAGNLGLCGTPPAVKCPGDGDDDSHEEGTNANENSGSGESLIDRWFYLSVGLGFAAGILVPCFILAVRKSWSDAYFGFIDDFVERRWFEI</sequence>
<keyword evidence="11" id="KW-0325">Glycoprotein</keyword>
<dbReference type="Pfam" id="PF08263">
    <property type="entry name" value="LRRNT_2"/>
    <property type="match status" value="2"/>
</dbReference>
<evidence type="ECO:0000256" key="12">
    <source>
        <dbReference type="SAM" id="MobiDB-lite"/>
    </source>
</evidence>
<feature type="signal peptide" evidence="14">
    <location>
        <begin position="1"/>
        <end position="26"/>
    </location>
</feature>
<keyword evidence="7" id="KW-0677">Repeat</keyword>
<keyword evidence="9 13" id="KW-0472">Membrane</keyword>
<dbReference type="InterPro" id="IPR001611">
    <property type="entry name" value="Leu-rich_rpt"/>
</dbReference>
<dbReference type="PANTHER" id="PTHR48063">
    <property type="entry name" value="LRR RECEPTOR-LIKE KINASE"/>
    <property type="match status" value="1"/>
</dbReference>
<organism evidence="16 17">
    <name type="scientific">Rhamnella rubrinervis</name>
    <dbReference type="NCBI Taxonomy" id="2594499"/>
    <lineage>
        <taxon>Eukaryota</taxon>
        <taxon>Viridiplantae</taxon>
        <taxon>Streptophyta</taxon>
        <taxon>Embryophyta</taxon>
        <taxon>Tracheophyta</taxon>
        <taxon>Spermatophyta</taxon>
        <taxon>Magnoliopsida</taxon>
        <taxon>eudicotyledons</taxon>
        <taxon>Gunneridae</taxon>
        <taxon>Pentapetalae</taxon>
        <taxon>rosids</taxon>
        <taxon>fabids</taxon>
        <taxon>Rosales</taxon>
        <taxon>Rhamnaceae</taxon>
        <taxon>rhamnoid group</taxon>
        <taxon>Rhamneae</taxon>
        <taxon>Rhamnella</taxon>
    </lineage>
</organism>
<evidence type="ECO:0000256" key="6">
    <source>
        <dbReference type="ARBA" id="ARBA00022729"/>
    </source>
</evidence>
<dbReference type="SUPFAM" id="SSF52058">
    <property type="entry name" value="L domain-like"/>
    <property type="match status" value="3"/>
</dbReference>
<dbReference type="InterPro" id="IPR003591">
    <property type="entry name" value="Leu-rich_rpt_typical-subtyp"/>
</dbReference>
<evidence type="ECO:0000256" key="8">
    <source>
        <dbReference type="ARBA" id="ARBA00022989"/>
    </source>
</evidence>
<dbReference type="AlphaFoldDB" id="A0A8K0GU97"/>
<dbReference type="Gene3D" id="3.80.10.10">
    <property type="entry name" value="Ribonuclease Inhibitor"/>
    <property type="match status" value="7"/>
</dbReference>
<comment type="similarity">
    <text evidence="2">Belongs to the RLP family.</text>
</comment>
<keyword evidence="6 14" id="KW-0732">Signal</keyword>
<evidence type="ECO:0000256" key="13">
    <source>
        <dbReference type="SAM" id="Phobius"/>
    </source>
</evidence>
<dbReference type="Pfam" id="PF00560">
    <property type="entry name" value="LRR_1"/>
    <property type="match status" value="8"/>
</dbReference>
<evidence type="ECO:0000256" key="11">
    <source>
        <dbReference type="ARBA" id="ARBA00023180"/>
    </source>
</evidence>
<evidence type="ECO:0000256" key="7">
    <source>
        <dbReference type="ARBA" id="ARBA00022737"/>
    </source>
</evidence>
<dbReference type="OrthoDB" id="1060944at2759"/>
<evidence type="ECO:0000256" key="4">
    <source>
        <dbReference type="ARBA" id="ARBA00022614"/>
    </source>
</evidence>
<comment type="subcellular location">
    <subcellularLocation>
        <location evidence="1">Cell membrane</location>
        <topology evidence="1">Single-pass type I membrane protein</topology>
    </subcellularLocation>
</comment>
<evidence type="ECO:0000256" key="3">
    <source>
        <dbReference type="ARBA" id="ARBA00022475"/>
    </source>
</evidence>
<dbReference type="InterPro" id="IPR046956">
    <property type="entry name" value="RLP23-like"/>
</dbReference>
<dbReference type="GO" id="GO:0005886">
    <property type="term" value="C:plasma membrane"/>
    <property type="evidence" value="ECO:0007669"/>
    <property type="project" value="UniProtKB-SubCell"/>
</dbReference>
<evidence type="ECO:0000256" key="5">
    <source>
        <dbReference type="ARBA" id="ARBA00022692"/>
    </source>
</evidence>
<gene>
    <name evidence="16" type="ORF">FNV43_RR20091</name>
</gene>
<evidence type="ECO:0000256" key="9">
    <source>
        <dbReference type="ARBA" id="ARBA00023136"/>
    </source>
</evidence>
<evidence type="ECO:0000256" key="10">
    <source>
        <dbReference type="ARBA" id="ARBA00023170"/>
    </source>
</evidence>
<keyword evidence="8 13" id="KW-1133">Transmembrane helix</keyword>
<dbReference type="PROSITE" id="PS51450">
    <property type="entry name" value="LRR"/>
    <property type="match status" value="1"/>
</dbReference>
<feature type="domain" description="Leucine-rich repeat-containing N-terminal plant-type" evidence="15">
    <location>
        <begin position="185"/>
        <end position="197"/>
    </location>
</feature>
<evidence type="ECO:0000256" key="1">
    <source>
        <dbReference type="ARBA" id="ARBA00004251"/>
    </source>
</evidence>
<evidence type="ECO:0000259" key="15">
    <source>
        <dbReference type="Pfam" id="PF08263"/>
    </source>
</evidence>
<protein>
    <recommendedName>
        <fullName evidence="15">Leucine-rich repeat-containing N-terminal plant-type domain-containing protein</fullName>
    </recommendedName>
</protein>
<dbReference type="PANTHER" id="PTHR48063:SF16">
    <property type="entry name" value="LRR RECEPTOR-LIKE SERINE_THREONINE-PROTEIN KINASE GSO1"/>
    <property type="match status" value="1"/>
</dbReference>
<dbReference type="InterPro" id="IPR013210">
    <property type="entry name" value="LRR_N_plant-typ"/>
</dbReference>
<keyword evidence="10" id="KW-0675">Receptor</keyword>
<dbReference type="FunFam" id="3.80.10.10:FF:000095">
    <property type="entry name" value="LRR receptor-like serine/threonine-protein kinase GSO1"/>
    <property type="match status" value="1"/>
</dbReference>
<dbReference type="Pfam" id="PF13855">
    <property type="entry name" value="LRR_8"/>
    <property type="match status" value="1"/>
</dbReference>
<feature type="domain" description="Leucine-rich repeat-containing N-terminal plant-type" evidence="15">
    <location>
        <begin position="39"/>
        <end position="75"/>
    </location>
</feature>
<evidence type="ECO:0000313" key="17">
    <source>
        <dbReference type="Proteomes" id="UP000796880"/>
    </source>
</evidence>
<reference evidence="16" key="1">
    <citation type="submission" date="2020-03" db="EMBL/GenBank/DDBJ databases">
        <title>A high-quality chromosome-level genome assembly of a woody plant with both climbing and erect habits, Rhamnella rubrinervis.</title>
        <authorList>
            <person name="Lu Z."/>
            <person name="Yang Y."/>
            <person name="Zhu X."/>
            <person name="Sun Y."/>
        </authorList>
    </citation>
    <scope>NUCLEOTIDE SEQUENCE</scope>
    <source>
        <strain evidence="16">BYM</strain>
        <tissue evidence="16">Leaf</tissue>
    </source>
</reference>
<keyword evidence="3" id="KW-1003">Cell membrane</keyword>
<evidence type="ECO:0000256" key="14">
    <source>
        <dbReference type="SAM" id="SignalP"/>
    </source>
</evidence>
<feature type="transmembrane region" description="Helical" evidence="13">
    <location>
        <begin position="1010"/>
        <end position="1032"/>
    </location>
</feature>
<dbReference type="Proteomes" id="UP000796880">
    <property type="component" value="Unassembled WGS sequence"/>
</dbReference>
<dbReference type="EMBL" id="VOIH02000009">
    <property type="protein sequence ID" value="KAF3437338.1"/>
    <property type="molecule type" value="Genomic_DNA"/>
</dbReference>
<comment type="caution">
    <text evidence="16">The sequence shown here is derived from an EMBL/GenBank/DDBJ whole genome shotgun (WGS) entry which is preliminary data.</text>
</comment>
<feature type="chain" id="PRO_5035420658" description="Leucine-rich repeat-containing N-terminal plant-type domain-containing protein" evidence="14">
    <location>
        <begin position="27"/>
        <end position="1055"/>
    </location>
</feature>
<dbReference type="FunFam" id="3.80.10.10:FF:001347">
    <property type="entry name" value="LRR receptor-like serine/threonine-protein kinase GSO2"/>
    <property type="match status" value="1"/>
</dbReference>
<proteinExistence type="inferred from homology"/>
<keyword evidence="17" id="KW-1185">Reference proteome</keyword>
<dbReference type="SMART" id="SM00369">
    <property type="entry name" value="LRR_TYP"/>
    <property type="match status" value="10"/>
</dbReference>
<feature type="region of interest" description="Disordered" evidence="12">
    <location>
        <begin position="981"/>
        <end position="1002"/>
    </location>
</feature>
<dbReference type="InterPro" id="IPR032675">
    <property type="entry name" value="LRR_dom_sf"/>
</dbReference>
<accession>A0A8K0GU97</accession>
<keyword evidence="5 13" id="KW-0812">Transmembrane</keyword>
<keyword evidence="4" id="KW-0433">Leucine-rich repeat</keyword>
<evidence type="ECO:0000313" key="16">
    <source>
        <dbReference type="EMBL" id="KAF3437338.1"/>
    </source>
</evidence>
<name>A0A8K0GU97_9ROSA</name>
<evidence type="ECO:0000256" key="2">
    <source>
        <dbReference type="ARBA" id="ARBA00009592"/>
    </source>
</evidence>